<dbReference type="CDD" id="cd00564">
    <property type="entry name" value="TMP_TenI"/>
    <property type="match status" value="1"/>
</dbReference>
<dbReference type="Proteomes" id="UP001642464">
    <property type="component" value="Unassembled WGS sequence"/>
</dbReference>
<feature type="domain" description="Thiamine phosphate synthase/TenI" evidence="3">
    <location>
        <begin position="29"/>
        <end position="135"/>
    </location>
</feature>
<dbReference type="PANTHER" id="PTHR20857">
    <property type="entry name" value="THIAMINE-PHOSPHATE PYROPHOSPHORYLASE"/>
    <property type="match status" value="1"/>
</dbReference>
<accession>A0ABP0MT49</accession>
<keyword evidence="5" id="KW-1185">Reference proteome</keyword>
<protein>
    <submittedName>
        <fullName evidence="4">Thiamine-phosphate synthase (TP synthase) (TPS) (Thiamine-phosphate pyrophosphorylase) (TMP pyrophosphorylase) (TMP-PPase)</fullName>
    </submittedName>
</protein>
<organism evidence="4 5">
    <name type="scientific">Durusdinium trenchii</name>
    <dbReference type="NCBI Taxonomy" id="1381693"/>
    <lineage>
        <taxon>Eukaryota</taxon>
        <taxon>Sar</taxon>
        <taxon>Alveolata</taxon>
        <taxon>Dinophyceae</taxon>
        <taxon>Suessiales</taxon>
        <taxon>Symbiodiniaceae</taxon>
        <taxon>Durusdinium</taxon>
    </lineage>
</organism>
<dbReference type="InterPro" id="IPR022998">
    <property type="entry name" value="ThiamineP_synth_TenI"/>
</dbReference>
<proteinExistence type="predicted"/>
<dbReference type="Pfam" id="PF02581">
    <property type="entry name" value="TMP-TENI"/>
    <property type="match status" value="1"/>
</dbReference>
<sequence>MAAPLWRSARLARCVSSQRLRDLSKVYQLYLVTDDAFLDGQFYYKVEGAIRGGVTCLQLRLKNVSTAQYVQWAEKMRFLTRQHGIPLIVDDRLDVALAVDADGGQISLKCPRLSPLHVGGDDLPWRTARRLLGNHR</sequence>
<evidence type="ECO:0000313" key="5">
    <source>
        <dbReference type="Proteomes" id="UP001642464"/>
    </source>
</evidence>
<evidence type="ECO:0000259" key="3">
    <source>
        <dbReference type="Pfam" id="PF02581"/>
    </source>
</evidence>
<name>A0ABP0MT49_9DINO</name>
<evidence type="ECO:0000256" key="1">
    <source>
        <dbReference type="ARBA" id="ARBA00004948"/>
    </source>
</evidence>
<feature type="non-terminal residue" evidence="4">
    <location>
        <position position="136"/>
    </location>
</feature>
<comment type="caution">
    <text evidence="4">The sequence shown here is derived from an EMBL/GenBank/DDBJ whole genome shotgun (WGS) entry which is preliminary data.</text>
</comment>
<keyword evidence="2" id="KW-0784">Thiamine biosynthesis</keyword>
<comment type="pathway">
    <text evidence="1">Cofactor biosynthesis; thiamine diphosphate biosynthesis.</text>
</comment>
<dbReference type="PANTHER" id="PTHR20857:SF23">
    <property type="entry name" value="THIAMINE BIOSYNTHETIC BIFUNCTIONAL ENZYME"/>
    <property type="match status" value="1"/>
</dbReference>
<dbReference type="Gene3D" id="3.20.20.70">
    <property type="entry name" value="Aldolase class I"/>
    <property type="match status" value="1"/>
</dbReference>
<evidence type="ECO:0000313" key="4">
    <source>
        <dbReference type="EMBL" id="CAK9054303.1"/>
    </source>
</evidence>
<dbReference type="SUPFAM" id="SSF51391">
    <property type="entry name" value="Thiamin phosphate synthase"/>
    <property type="match status" value="1"/>
</dbReference>
<gene>
    <name evidence="4" type="ORF">SCF082_LOCUS29494</name>
</gene>
<reference evidence="4 5" key="1">
    <citation type="submission" date="2024-02" db="EMBL/GenBank/DDBJ databases">
        <authorList>
            <person name="Chen Y."/>
            <person name="Shah S."/>
            <person name="Dougan E. K."/>
            <person name="Thang M."/>
            <person name="Chan C."/>
        </authorList>
    </citation>
    <scope>NUCLEOTIDE SEQUENCE [LARGE SCALE GENOMIC DNA]</scope>
</reference>
<dbReference type="InterPro" id="IPR036206">
    <property type="entry name" value="ThiamineP_synth_sf"/>
</dbReference>
<dbReference type="InterPro" id="IPR013785">
    <property type="entry name" value="Aldolase_TIM"/>
</dbReference>
<evidence type="ECO:0000256" key="2">
    <source>
        <dbReference type="ARBA" id="ARBA00022977"/>
    </source>
</evidence>
<dbReference type="EMBL" id="CAXAMM010023869">
    <property type="protein sequence ID" value="CAK9054303.1"/>
    <property type="molecule type" value="Genomic_DNA"/>
</dbReference>